<evidence type="ECO:0000313" key="1">
    <source>
        <dbReference type="EMBL" id="CDW36570.1"/>
    </source>
</evidence>
<sequence>MLLQHTAYTFQQDSSIVHTAKRRLTLPQPSVLHFWVPQEWPLTTSCSNPHKNVETLMGNIKKVTTNLDGDFGTKRGSGT</sequence>
<proteinExistence type="predicted"/>
<protein>
    <submittedName>
        <fullName evidence="1">Uncharacterized protein</fullName>
    </submittedName>
</protein>
<organism evidence="1">
    <name type="scientific">Lepeophtheirus salmonis</name>
    <name type="common">Salmon louse</name>
    <name type="synonym">Caligus salmonis</name>
    <dbReference type="NCBI Taxonomy" id="72036"/>
    <lineage>
        <taxon>Eukaryota</taxon>
        <taxon>Metazoa</taxon>
        <taxon>Ecdysozoa</taxon>
        <taxon>Arthropoda</taxon>
        <taxon>Crustacea</taxon>
        <taxon>Multicrustacea</taxon>
        <taxon>Hexanauplia</taxon>
        <taxon>Copepoda</taxon>
        <taxon>Siphonostomatoida</taxon>
        <taxon>Caligidae</taxon>
        <taxon>Lepeophtheirus</taxon>
    </lineage>
</organism>
<dbReference type="AlphaFoldDB" id="A0A0K2UET3"/>
<dbReference type="EMBL" id="HACA01019209">
    <property type="protein sequence ID" value="CDW36570.1"/>
    <property type="molecule type" value="Transcribed_RNA"/>
</dbReference>
<name>A0A0K2UET3_LEPSM</name>
<accession>A0A0K2UET3</accession>
<reference evidence="1" key="1">
    <citation type="submission" date="2014-05" db="EMBL/GenBank/DDBJ databases">
        <authorList>
            <person name="Chronopoulou M."/>
        </authorList>
    </citation>
    <scope>NUCLEOTIDE SEQUENCE</scope>
    <source>
        <tissue evidence="1">Whole organism</tissue>
    </source>
</reference>